<comment type="caution">
    <text evidence="1">The sequence shown here is derived from an EMBL/GenBank/DDBJ whole genome shotgun (WGS) entry which is preliminary data.</text>
</comment>
<organism evidence="1 2">
    <name type="scientific">Anisodus tanguticus</name>
    <dbReference type="NCBI Taxonomy" id="243964"/>
    <lineage>
        <taxon>Eukaryota</taxon>
        <taxon>Viridiplantae</taxon>
        <taxon>Streptophyta</taxon>
        <taxon>Embryophyta</taxon>
        <taxon>Tracheophyta</taxon>
        <taxon>Spermatophyta</taxon>
        <taxon>Magnoliopsida</taxon>
        <taxon>eudicotyledons</taxon>
        <taxon>Gunneridae</taxon>
        <taxon>Pentapetalae</taxon>
        <taxon>asterids</taxon>
        <taxon>lamiids</taxon>
        <taxon>Solanales</taxon>
        <taxon>Solanaceae</taxon>
        <taxon>Solanoideae</taxon>
        <taxon>Hyoscyameae</taxon>
        <taxon>Anisodus</taxon>
    </lineage>
</organism>
<evidence type="ECO:0000313" key="2">
    <source>
        <dbReference type="Proteomes" id="UP001291623"/>
    </source>
</evidence>
<accession>A0AAE1VVD0</accession>
<dbReference type="Proteomes" id="UP001291623">
    <property type="component" value="Unassembled WGS sequence"/>
</dbReference>
<keyword evidence="2" id="KW-1185">Reference proteome</keyword>
<protein>
    <submittedName>
        <fullName evidence="1">Uncharacterized protein</fullName>
    </submittedName>
</protein>
<name>A0AAE1VVD0_9SOLA</name>
<dbReference type="EMBL" id="JAVYJV010000003">
    <property type="protein sequence ID" value="KAK4374575.1"/>
    <property type="molecule type" value="Genomic_DNA"/>
</dbReference>
<gene>
    <name evidence="1" type="ORF">RND71_005252</name>
</gene>
<sequence length="51" mass="5683">MGNRRYDEGFLEARNKVAPENPIEDLKGAVNAIGSLVRVNALRRETDKLSV</sequence>
<evidence type="ECO:0000313" key="1">
    <source>
        <dbReference type="EMBL" id="KAK4374575.1"/>
    </source>
</evidence>
<proteinExistence type="predicted"/>
<reference evidence="1" key="1">
    <citation type="submission" date="2023-12" db="EMBL/GenBank/DDBJ databases">
        <title>Genome assembly of Anisodus tanguticus.</title>
        <authorList>
            <person name="Wang Y.-J."/>
        </authorList>
    </citation>
    <scope>NUCLEOTIDE SEQUENCE</scope>
    <source>
        <strain evidence="1">KB-2021</strain>
        <tissue evidence="1">Leaf</tissue>
    </source>
</reference>
<dbReference type="AlphaFoldDB" id="A0AAE1VVD0"/>